<evidence type="ECO:0000256" key="7">
    <source>
        <dbReference type="ARBA" id="ARBA00023098"/>
    </source>
</evidence>
<evidence type="ECO:0000256" key="3">
    <source>
        <dbReference type="ARBA" id="ARBA00022679"/>
    </source>
</evidence>
<dbReference type="InterPro" id="IPR030457">
    <property type="entry name" value="ELO_CS"/>
</dbReference>
<feature type="transmembrane region" description="Helical" evidence="10">
    <location>
        <begin position="84"/>
        <end position="107"/>
    </location>
</feature>
<feature type="transmembrane region" description="Helical" evidence="10">
    <location>
        <begin position="188"/>
        <end position="206"/>
    </location>
</feature>
<protein>
    <recommendedName>
        <fullName evidence="10">Elongation of very long chain fatty acids protein</fullName>
        <ecNumber evidence="10">2.3.1.199</ecNumber>
    </recommendedName>
    <alternativeName>
        <fullName evidence="10">Very-long-chain 3-oxoacyl-CoA synthase</fullName>
    </alternativeName>
</protein>
<dbReference type="GO" id="GO:0042761">
    <property type="term" value="P:very long-chain fatty acid biosynthetic process"/>
    <property type="evidence" value="ECO:0007669"/>
    <property type="project" value="TreeGrafter"/>
</dbReference>
<keyword evidence="5 10" id="KW-0276">Fatty acid metabolism</keyword>
<evidence type="ECO:0000256" key="1">
    <source>
        <dbReference type="ARBA" id="ARBA00004141"/>
    </source>
</evidence>
<feature type="transmembrane region" description="Helical" evidence="10">
    <location>
        <begin position="134"/>
        <end position="155"/>
    </location>
</feature>
<feature type="transmembrane region" description="Helical" evidence="10">
    <location>
        <begin position="257"/>
        <end position="276"/>
    </location>
</feature>
<evidence type="ECO:0000256" key="8">
    <source>
        <dbReference type="ARBA" id="ARBA00023136"/>
    </source>
</evidence>
<keyword evidence="7 10" id="KW-0443">Lipid metabolism</keyword>
<comment type="catalytic activity">
    <reaction evidence="10">
        <text>a very-long-chain acyl-CoA + malonyl-CoA + H(+) = a very-long-chain 3-oxoacyl-CoA + CO2 + CoA</text>
        <dbReference type="Rhea" id="RHEA:32727"/>
        <dbReference type="ChEBI" id="CHEBI:15378"/>
        <dbReference type="ChEBI" id="CHEBI:16526"/>
        <dbReference type="ChEBI" id="CHEBI:57287"/>
        <dbReference type="ChEBI" id="CHEBI:57384"/>
        <dbReference type="ChEBI" id="CHEBI:90725"/>
        <dbReference type="ChEBI" id="CHEBI:90736"/>
        <dbReference type="EC" id="2.3.1.199"/>
    </reaction>
</comment>
<evidence type="ECO:0000313" key="11">
    <source>
        <dbReference type="EMBL" id="CAD7225210.1"/>
    </source>
</evidence>
<dbReference type="GO" id="GO:0034626">
    <property type="term" value="P:fatty acid elongation, polyunsaturated fatty acid"/>
    <property type="evidence" value="ECO:0007669"/>
    <property type="project" value="TreeGrafter"/>
</dbReference>
<evidence type="ECO:0000256" key="5">
    <source>
        <dbReference type="ARBA" id="ARBA00022832"/>
    </source>
</evidence>
<proteinExistence type="inferred from homology"/>
<dbReference type="GO" id="GO:0030148">
    <property type="term" value="P:sphingolipid biosynthetic process"/>
    <property type="evidence" value="ECO:0007669"/>
    <property type="project" value="TreeGrafter"/>
</dbReference>
<gene>
    <name evidence="11" type="ORF">CTOB1V02_LOCUS3156</name>
</gene>
<feature type="transmembrane region" description="Helical" evidence="10">
    <location>
        <begin position="162"/>
        <end position="182"/>
    </location>
</feature>
<sequence length="324" mass="37471">MFHNLSLEELIQTDFLRPPRKTAPTVLYSMSWEVHTSKELVKHVDFMNKYWSLSILIAVAYIFIIFYVQELMEGRKPFKLKRSLIAWNSALAIFSIMGALKGVPFVISDTFNLGLSSVICYTSFMCDGCESAPIWVYLFAYSKVVELADTLFVVLRKKPLIFLHWYHHATVLIYTWYAVGMITPGGTYFISMNFTVHAMMYTYYAIRAAELHVPRRIQMALTLCQIVQMFLGIFINVKSIQYKRRFGESCMVHYSGIVASIGMYASYCVLFSLFFYKAYVKKERQTEVLSPAFLLKRIASLFKKAVPNDWKFPGIASELSRKTE</sequence>
<accession>A0A7R8W9B0</accession>
<dbReference type="GO" id="GO:0005789">
    <property type="term" value="C:endoplasmic reticulum membrane"/>
    <property type="evidence" value="ECO:0007669"/>
    <property type="project" value="TreeGrafter"/>
</dbReference>
<reference evidence="11" key="1">
    <citation type="submission" date="2020-11" db="EMBL/GenBank/DDBJ databases">
        <authorList>
            <person name="Tran Van P."/>
        </authorList>
    </citation>
    <scope>NUCLEOTIDE SEQUENCE</scope>
</reference>
<dbReference type="PROSITE" id="PS01188">
    <property type="entry name" value="ELO"/>
    <property type="match status" value="1"/>
</dbReference>
<dbReference type="EMBL" id="OB660524">
    <property type="protein sequence ID" value="CAD7225210.1"/>
    <property type="molecule type" value="Genomic_DNA"/>
</dbReference>
<dbReference type="EC" id="2.3.1.199" evidence="10"/>
<keyword evidence="9 10" id="KW-0275">Fatty acid biosynthesis</keyword>
<dbReference type="AlphaFoldDB" id="A0A7R8W9B0"/>
<organism evidence="11">
    <name type="scientific">Cyprideis torosa</name>
    <dbReference type="NCBI Taxonomy" id="163714"/>
    <lineage>
        <taxon>Eukaryota</taxon>
        <taxon>Metazoa</taxon>
        <taxon>Ecdysozoa</taxon>
        <taxon>Arthropoda</taxon>
        <taxon>Crustacea</taxon>
        <taxon>Oligostraca</taxon>
        <taxon>Ostracoda</taxon>
        <taxon>Podocopa</taxon>
        <taxon>Podocopida</taxon>
        <taxon>Cytherocopina</taxon>
        <taxon>Cytheroidea</taxon>
        <taxon>Cytherideidae</taxon>
        <taxon>Cyprideis</taxon>
    </lineage>
</organism>
<keyword evidence="2 10" id="KW-0444">Lipid biosynthesis</keyword>
<dbReference type="GO" id="GO:0034625">
    <property type="term" value="P:fatty acid elongation, monounsaturated fatty acid"/>
    <property type="evidence" value="ECO:0007669"/>
    <property type="project" value="TreeGrafter"/>
</dbReference>
<evidence type="ECO:0000256" key="10">
    <source>
        <dbReference type="RuleBase" id="RU361115"/>
    </source>
</evidence>
<dbReference type="PANTHER" id="PTHR11157:SF17">
    <property type="entry name" value="ELONGATION OF VERY LONG CHAIN FATTY ACIDS PROTEIN 6"/>
    <property type="match status" value="1"/>
</dbReference>
<dbReference type="InterPro" id="IPR002076">
    <property type="entry name" value="ELO_fam"/>
</dbReference>
<comment type="similarity">
    <text evidence="10">Belongs to the ELO family.</text>
</comment>
<dbReference type="OrthoDB" id="10259681at2759"/>
<dbReference type="Pfam" id="PF01151">
    <property type="entry name" value="ELO"/>
    <property type="match status" value="1"/>
</dbReference>
<keyword evidence="8 10" id="KW-0472">Membrane</keyword>
<feature type="transmembrane region" description="Helical" evidence="10">
    <location>
        <begin position="218"/>
        <end position="237"/>
    </location>
</feature>
<name>A0A7R8W9B0_9CRUS</name>
<dbReference type="GO" id="GO:0019367">
    <property type="term" value="P:fatty acid elongation, saturated fatty acid"/>
    <property type="evidence" value="ECO:0007669"/>
    <property type="project" value="TreeGrafter"/>
</dbReference>
<evidence type="ECO:0000256" key="4">
    <source>
        <dbReference type="ARBA" id="ARBA00022692"/>
    </source>
</evidence>
<evidence type="ECO:0000256" key="2">
    <source>
        <dbReference type="ARBA" id="ARBA00022516"/>
    </source>
</evidence>
<keyword evidence="4 10" id="KW-0812">Transmembrane</keyword>
<feature type="transmembrane region" description="Helical" evidence="10">
    <location>
        <begin position="50"/>
        <end position="72"/>
    </location>
</feature>
<dbReference type="PANTHER" id="PTHR11157">
    <property type="entry name" value="FATTY ACID ACYL TRANSFERASE-RELATED"/>
    <property type="match status" value="1"/>
</dbReference>
<evidence type="ECO:0000256" key="9">
    <source>
        <dbReference type="ARBA" id="ARBA00023160"/>
    </source>
</evidence>
<keyword evidence="6 10" id="KW-1133">Transmembrane helix</keyword>
<comment type="subcellular location">
    <subcellularLocation>
        <location evidence="1">Membrane</location>
        <topology evidence="1">Multi-pass membrane protein</topology>
    </subcellularLocation>
</comment>
<evidence type="ECO:0000256" key="6">
    <source>
        <dbReference type="ARBA" id="ARBA00022989"/>
    </source>
</evidence>
<keyword evidence="3 10" id="KW-0808">Transferase</keyword>
<dbReference type="GO" id="GO:0009922">
    <property type="term" value="F:fatty acid elongase activity"/>
    <property type="evidence" value="ECO:0007669"/>
    <property type="project" value="UniProtKB-EC"/>
</dbReference>